<dbReference type="EMBL" id="FOZV01000009">
    <property type="protein sequence ID" value="SFS87524.1"/>
    <property type="molecule type" value="Genomic_DNA"/>
</dbReference>
<dbReference type="OrthoDB" id="7207001at2"/>
<accession>A0A1I6TE87</accession>
<reference evidence="2" key="1">
    <citation type="submission" date="2016-10" db="EMBL/GenBank/DDBJ databases">
        <authorList>
            <person name="Varghese N."/>
            <person name="Submissions S."/>
        </authorList>
    </citation>
    <scope>NUCLEOTIDE SEQUENCE [LARGE SCALE GENOMIC DNA]</scope>
    <source>
        <strain evidence="2">CGMCC 1.10683</strain>
    </source>
</reference>
<dbReference type="AlphaFoldDB" id="A0A1I6TE87"/>
<name>A0A1I6TE87_9CAUL</name>
<keyword evidence="2" id="KW-1185">Reference proteome</keyword>
<protein>
    <submittedName>
        <fullName evidence="1">Uncharacterized protein</fullName>
    </submittedName>
</protein>
<gene>
    <name evidence="1" type="ORF">SAMN05192570_3177</name>
</gene>
<sequence length="63" mass="6689">MDQTVCDAEGLAKVLKGVDLRSADGRAGLGSLLREIERAEPGIVQRLCAEIELGKLRQSLPAA</sequence>
<proteinExistence type="predicted"/>
<dbReference type="Proteomes" id="UP000198788">
    <property type="component" value="Unassembled WGS sequence"/>
</dbReference>
<evidence type="ECO:0000313" key="2">
    <source>
        <dbReference type="Proteomes" id="UP000198788"/>
    </source>
</evidence>
<organism evidence="1 2">
    <name type="scientific">Brevundimonas viscosa</name>
    <dbReference type="NCBI Taxonomy" id="871741"/>
    <lineage>
        <taxon>Bacteria</taxon>
        <taxon>Pseudomonadati</taxon>
        <taxon>Pseudomonadota</taxon>
        <taxon>Alphaproteobacteria</taxon>
        <taxon>Caulobacterales</taxon>
        <taxon>Caulobacteraceae</taxon>
        <taxon>Brevundimonas</taxon>
    </lineage>
</organism>
<dbReference type="RefSeq" id="WP_143105842.1">
    <property type="nucleotide sequence ID" value="NZ_FOZV01000009.1"/>
</dbReference>
<evidence type="ECO:0000313" key="1">
    <source>
        <dbReference type="EMBL" id="SFS87524.1"/>
    </source>
</evidence>